<dbReference type="AlphaFoldDB" id="A0A7Z0D216"/>
<evidence type="ECO:0000313" key="1">
    <source>
        <dbReference type="EMBL" id="NYI67421.1"/>
    </source>
</evidence>
<protein>
    <submittedName>
        <fullName evidence="1">Uncharacterized protein</fullName>
    </submittedName>
</protein>
<dbReference type="EMBL" id="JACBZP010000001">
    <property type="protein sequence ID" value="NYI67421.1"/>
    <property type="molecule type" value="Genomic_DNA"/>
</dbReference>
<evidence type="ECO:0000313" key="2">
    <source>
        <dbReference type="Proteomes" id="UP000539111"/>
    </source>
</evidence>
<organism evidence="1 2">
    <name type="scientific">Spelaeicoccus albus</name>
    <dbReference type="NCBI Taxonomy" id="1280376"/>
    <lineage>
        <taxon>Bacteria</taxon>
        <taxon>Bacillati</taxon>
        <taxon>Actinomycetota</taxon>
        <taxon>Actinomycetes</taxon>
        <taxon>Micrococcales</taxon>
        <taxon>Brevibacteriaceae</taxon>
        <taxon>Spelaeicoccus</taxon>
    </lineage>
</organism>
<reference evidence="1 2" key="1">
    <citation type="submission" date="2020-07" db="EMBL/GenBank/DDBJ databases">
        <title>Sequencing the genomes of 1000 actinobacteria strains.</title>
        <authorList>
            <person name="Klenk H.-P."/>
        </authorList>
    </citation>
    <scope>NUCLEOTIDE SEQUENCE [LARGE SCALE GENOMIC DNA]</scope>
    <source>
        <strain evidence="1 2">DSM 26341</strain>
    </source>
</reference>
<dbReference type="RefSeq" id="WP_179427370.1">
    <property type="nucleotide sequence ID" value="NZ_JACBZP010000001.1"/>
</dbReference>
<keyword evidence="2" id="KW-1185">Reference proteome</keyword>
<sequence length="154" mass="16537">MALFGKRRRDELGRGAWRHDHDRFGRAVDRFYAIVGGIDTDRKPDGTCASREALAALTGDLGQAADRVHGICVRAERLAPTDGMALPGGAPEFMDVQRNLSRAATAVAQAAQAAFMVRAALRTGEPADAEPAVRAVREALDLVDRAERLLNTGD</sequence>
<dbReference type="Proteomes" id="UP000539111">
    <property type="component" value="Unassembled WGS sequence"/>
</dbReference>
<comment type="caution">
    <text evidence="1">The sequence shown here is derived from an EMBL/GenBank/DDBJ whole genome shotgun (WGS) entry which is preliminary data.</text>
</comment>
<proteinExistence type="predicted"/>
<name>A0A7Z0D216_9MICO</name>
<gene>
    <name evidence="1" type="ORF">BJY26_001727</name>
</gene>
<accession>A0A7Z0D216</accession>